<comment type="caution">
    <text evidence="1">The sequence shown here is derived from an EMBL/GenBank/DDBJ whole genome shotgun (WGS) entry which is preliminary data.</text>
</comment>
<proteinExistence type="predicted"/>
<name>A0A0W8F8B3_9ZZZZ</name>
<reference evidence="1" key="1">
    <citation type="journal article" date="2015" name="Proc. Natl. Acad. Sci. U.S.A.">
        <title>Networks of energetic and metabolic interactions define dynamics in microbial communities.</title>
        <authorList>
            <person name="Embree M."/>
            <person name="Liu J.K."/>
            <person name="Al-Bassam M.M."/>
            <person name="Zengler K."/>
        </authorList>
    </citation>
    <scope>NUCLEOTIDE SEQUENCE</scope>
</reference>
<sequence>MSYERVEFDLTPPIEGDLGSVPDGIELIRNGEKVAGLWVIIGEDTEDKIEESTRYREFIARGGNPIDSLYTAVKEYGIQRAQNYLNRLNFRRNSYKYTLSKCSVAKSLPTGQIQRTREIGLGMTATIGTDLGLDISQTYDEDDFLNKLYLRYNMGMKAQQEGDLVSAYKYFYDLLPIRRGSSYRISDDDTLNLDLRIIRDGLSHDILTRTNMERARTLLGDEHTLQDGNSGTIYAEFNPSIARHMDLIRNNIHYVRRSAKDYIDTYMSRGGVPL</sequence>
<evidence type="ECO:0000313" key="1">
    <source>
        <dbReference type="EMBL" id="KUG17089.1"/>
    </source>
</evidence>
<dbReference type="EMBL" id="LNQE01001464">
    <property type="protein sequence ID" value="KUG17089.1"/>
    <property type="molecule type" value="Genomic_DNA"/>
</dbReference>
<accession>A0A0W8F8B3</accession>
<organism evidence="1">
    <name type="scientific">hydrocarbon metagenome</name>
    <dbReference type="NCBI Taxonomy" id="938273"/>
    <lineage>
        <taxon>unclassified sequences</taxon>
        <taxon>metagenomes</taxon>
        <taxon>ecological metagenomes</taxon>
    </lineage>
</organism>
<dbReference type="AlphaFoldDB" id="A0A0W8F8B3"/>
<protein>
    <submittedName>
        <fullName evidence="1">Uncharacterized protein</fullName>
    </submittedName>
</protein>
<gene>
    <name evidence="1" type="ORF">ASZ90_013233</name>
</gene>